<accession>A0ABV6DPG5</accession>
<gene>
    <name evidence="1" type="ORF">ACFFK0_19025</name>
</gene>
<proteinExistence type="predicted"/>
<evidence type="ECO:0000313" key="1">
    <source>
        <dbReference type="EMBL" id="MFC0214529.1"/>
    </source>
</evidence>
<comment type="caution">
    <text evidence="1">The sequence shown here is derived from an EMBL/GenBank/DDBJ whole genome shotgun (WGS) entry which is preliminary data.</text>
</comment>
<protein>
    <submittedName>
        <fullName evidence="1">Uncharacterized protein</fullName>
    </submittedName>
</protein>
<name>A0ABV6DPG5_9BACL</name>
<evidence type="ECO:0000313" key="2">
    <source>
        <dbReference type="Proteomes" id="UP001589776"/>
    </source>
</evidence>
<dbReference type="Proteomes" id="UP001589776">
    <property type="component" value="Unassembled WGS sequence"/>
</dbReference>
<organism evidence="1 2">
    <name type="scientific">Paenibacillus chartarius</name>
    <dbReference type="NCBI Taxonomy" id="747481"/>
    <lineage>
        <taxon>Bacteria</taxon>
        <taxon>Bacillati</taxon>
        <taxon>Bacillota</taxon>
        <taxon>Bacilli</taxon>
        <taxon>Bacillales</taxon>
        <taxon>Paenibacillaceae</taxon>
        <taxon>Paenibacillus</taxon>
    </lineage>
</organism>
<reference evidence="1 2" key="1">
    <citation type="submission" date="2024-09" db="EMBL/GenBank/DDBJ databases">
        <authorList>
            <person name="Sun Q."/>
            <person name="Mori K."/>
        </authorList>
    </citation>
    <scope>NUCLEOTIDE SEQUENCE [LARGE SCALE GENOMIC DNA]</scope>
    <source>
        <strain evidence="1 2">CCM 7759</strain>
    </source>
</reference>
<keyword evidence="2" id="KW-1185">Reference proteome</keyword>
<dbReference type="RefSeq" id="WP_377471906.1">
    <property type="nucleotide sequence ID" value="NZ_JBHLWN010000074.1"/>
</dbReference>
<sequence length="75" mass="8424">MTVDKYYILYKDKVLAGPLPHEDAEMKCIKLGYCFKNVEVVPEDAVKAKPDEEESAMRDELEAGSLQLSAAACWK</sequence>
<dbReference type="EMBL" id="JBHLWN010000074">
    <property type="protein sequence ID" value="MFC0214529.1"/>
    <property type="molecule type" value="Genomic_DNA"/>
</dbReference>